<gene>
    <name evidence="1" type="ORF">A2415_04235</name>
</gene>
<protein>
    <submittedName>
        <fullName evidence="1">Uncharacterized protein</fullName>
    </submittedName>
</protein>
<evidence type="ECO:0000313" key="2">
    <source>
        <dbReference type="Proteomes" id="UP000179113"/>
    </source>
</evidence>
<reference evidence="1 2" key="1">
    <citation type="journal article" date="2016" name="Nat. Commun.">
        <title>Thousands of microbial genomes shed light on interconnected biogeochemical processes in an aquifer system.</title>
        <authorList>
            <person name="Anantharaman K."/>
            <person name="Brown C.T."/>
            <person name="Hug L.A."/>
            <person name="Sharon I."/>
            <person name="Castelle C.J."/>
            <person name="Probst A.J."/>
            <person name="Thomas B.C."/>
            <person name="Singh A."/>
            <person name="Wilkins M.J."/>
            <person name="Karaoz U."/>
            <person name="Brodie E.L."/>
            <person name="Williams K.H."/>
            <person name="Hubbard S.S."/>
            <person name="Banfield J.F."/>
        </authorList>
    </citation>
    <scope>NUCLEOTIDE SEQUENCE [LARGE SCALE GENOMIC DNA]</scope>
</reference>
<organism evidence="1 2">
    <name type="scientific">candidate division WWE3 bacterium RIFOXYC1_FULL_39_7</name>
    <dbReference type="NCBI Taxonomy" id="1802643"/>
    <lineage>
        <taxon>Bacteria</taxon>
        <taxon>Katanobacteria</taxon>
    </lineage>
</organism>
<proteinExistence type="predicted"/>
<sequence length="89" mass="9961">MAKVIKVEFPNKCIGCELCIMEAQRQLQIVGLEGALIRVLRNKTDKGVGLEFHVEVDPRINKLDIKKITSICPAGVFTISEEESSEFNQ</sequence>
<dbReference type="AlphaFoldDB" id="A0A1F4WI15"/>
<accession>A0A1F4WI15</accession>
<dbReference type="EMBL" id="MEWA01000029">
    <property type="protein sequence ID" value="OGC68978.1"/>
    <property type="molecule type" value="Genomic_DNA"/>
</dbReference>
<comment type="caution">
    <text evidence="1">The sequence shown here is derived from an EMBL/GenBank/DDBJ whole genome shotgun (WGS) entry which is preliminary data.</text>
</comment>
<name>A0A1F4WI15_UNCKA</name>
<evidence type="ECO:0000313" key="1">
    <source>
        <dbReference type="EMBL" id="OGC68978.1"/>
    </source>
</evidence>
<dbReference type="Proteomes" id="UP000179113">
    <property type="component" value="Unassembled WGS sequence"/>
</dbReference>